<dbReference type="GO" id="GO:0047632">
    <property type="term" value="F:agmatine deiminase activity"/>
    <property type="evidence" value="ECO:0007669"/>
    <property type="project" value="TreeGrafter"/>
</dbReference>
<evidence type="ECO:0008006" key="4">
    <source>
        <dbReference type="Google" id="ProtNLM"/>
    </source>
</evidence>
<dbReference type="Gene3D" id="3.75.10.10">
    <property type="entry name" value="L-arginine/glycine Amidinotransferase, Chain A"/>
    <property type="match status" value="1"/>
</dbReference>
<evidence type="ECO:0000313" key="2">
    <source>
        <dbReference type="EMBL" id="EFZ37468.1"/>
    </source>
</evidence>
<dbReference type="STRING" id="28134.SAMN05444288_1759"/>
<comment type="caution">
    <text evidence="2">The sequence shown here is derived from an EMBL/GenBank/DDBJ whole genome shotgun (WGS) entry which is preliminary data.</text>
</comment>
<sequence>MNGRNYMFPAEWYPQSGVQLTWPHADTDWKECLHAITATFVEMAKAIVRYEKLLVVAQHVDDVEALLRREISAELFKNIVFCRAENNDTWARDHAFITLVPADHASVYQAQSCLLDFCFNGWGGKFAAHLDNAINRNVYYQGVLKGGYENHTDFVLEGGAVETDGKGTVFTTSSCLLKAPNRNQPLDKRRIEAKLKAVLRVQRVVWIDHGRLIGDDTDGHIDTIVRTSPGDTLLYVGCDNPKDEQYTDFQALEEQLRTFRTIEGKPYRLLRLPMPDAIYDDDKQRLPATYANFVILNGGLIYPTYRQPDNDRRAAEVLQQAFPDRQLVPIDACTVIKQHGSLHCLTMQYPQNVIQEIGCMPDIF</sequence>
<protein>
    <recommendedName>
        <fullName evidence="4">Agmatine deiminase</fullName>
    </recommendedName>
</protein>
<proteinExistence type="predicted"/>
<accession>E7RP25</accession>
<dbReference type="SUPFAM" id="SSF55909">
    <property type="entry name" value="Pentein"/>
    <property type="match status" value="1"/>
</dbReference>
<dbReference type="PANTHER" id="PTHR31377:SF0">
    <property type="entry name" value="AGMATINE DEIMINASE-RELATED"/>
    <property type="match status" value="1"/>
</dbReference>
<dbReference type="HOGENOM" id="CLU_037682_0_0_10"/>
<organism evidence="2 3">
    <name type="scientific">Hoylesella oralis ATCC 33269</name>
    <dbReference type="NCBI Taxonomy" id="873533"/>
    <lineage>
        <taxon>Bacteria</taxon>
        <taxon>Pseudomonadati</taxon>
        <taxon>Bacteroidota</taxon>
        <taxon>Bacteroidia</taxon>
        <taxon>Bacteroidales</taxon>
        <taxon>Prevotellaceae</taxon>
        <taxon>Hoylesella</taxon>
    </lineage>
</organism>
<reference evidence="2" key="1">
    <citation type="submission" date="2011-01" db="EMBL/GenBank/DDBJ databases">
        <authorList>
            <person name="Muzny D."/>
            <person name="Qin X."/>
            <person name="Buhay C."/>
            <person name="Dugan-Rocha S."/>
            <person name="Ding Y."/>
            <person name="Chen G."/>
            <person name="Hawes A."/>
            <person name="Holder M."/>
            <person name="Jhangiani S."/>
            <person name="Johnson A."/>
            <person name="Khan Z."/>
            <person name="Li Z."/>
            <person name="Liu W."/>
            <person name="Liu X."/>
            <person name="Perez L."/>
            <person name="Shen H."/>
            <person name="Wang Q."/>
            <person name="Watt J."/>
            <person name="Xi L."/>
            <person name="Xin Y."/>
            <person name="Zhou J."/>
            <person name="Deng J."/>
            <person name="Jiang H."/>
            <person name="Liu Y."/>
            <person name="Qu J."/>
            <person name="Song X.-Z."/>
            <person name="Zhang L."/>
            <person name="Villasana D."/>
            <person name="Johnson A."/>
            <person name="Liu J."/>
            <person name="Liyanage D."/>
            <person name="Lorensuhewa L."/>
            <person name="Robinson T."/>
            <person name="Song A."/>
            <person name="Song B.-B."/>
            <person name="Dinh H."/>
            <person name="Thornton R."/>
            <person name="Coyle M."/>
            <person name="Francisco L."/>
            <person name="Jackson L."/>
            <person name="Javaid M."/>
            <person name="Korchina V."/>
            <person name="Kovar C."/>
            <person name="Mata R."/>
            <person name="Mathew T."/>
            <person name="Ngo R."/>
            <person name="Nguyen L."/>
            <person name="Nguyen N."/>
            <person name="Okwuonu G."/>
            <person name="Ongeri F."/>
            <person name="Pham C."/>
            <person name="Simmons D."/>
            <person name="Wilczek-Boney K."/>
            <person name="Hale W."/>
            <person name="Jakkamsetti A."/>
            <person name="Pham P."/>
            <person name="Ruth R."/>
            <person name="San Lucas F."/>
            <person name="Warren J."/>
            <person name="Zhang J."/>
            <person name="Zhao Z."/>
            <person name="Zhou C."/>
            <person name="Zhu D."/>
            <person name="Lee S."/>
            <person name="Bess C."/>
            <person name="Blankenburg K."/>
            <person name="Forbes L."/>
            <person name="Fu Q."/>
            <person name="Gubbala S."/>
            <person name="Hirani K."/>
            <person name="Jayaseelan J.C."/>
            <person name="Lara F."/>
            <person name="Munidasa M."/>
            <person name="Palculict T."/>
            <person name="Patil S."/>
            <person name="Pu L.-L."/>
            <person name="Saada N."/>
            <person name="Tang L."/>
            <person name="Weissenberger G."/>
            <person name="Zhu Y."/>
            <person name="Hemphill L."/>
            <person name="Shang Y."/>
            <person name="Youmans B."/>
            <person name="Ayvaz T."/>
            <person name="Ross M."/>
            <person name="Santibanez J."/>
            <person name="Aqrawi P."/>
            <person name="Gross S."/>
            <person name="Joshi V."/>
            <person name="Fowler G."/>
            <person name="Nazareth L."/>
            <person name="Reid J."/>
            <person name="Worley K."/>
            <person name="Petrosino J."/>
            <person name="Highlander S."/>
            <person name="Gibbs R."/>
        </authorList>
    </citation>
    <scope>NUCLEOTIDE SEQUENCE [LARGE SCALE GENOMIC DNA]</scope>
    <source>
        <strain evidence="2">ATCC 33269</strain>
    </source>
</reference>
<gene>
    <name evidence="2" type="ORF">HMPREF0663_10926</name>
</gene>
<evidence type="ECO:0000256" key="1">
    <source>
        <dbReference type="ARBA" id="ARBA00022801"/>
    </source>
</evidence>
<dbReference type="GO" id="GO:0009446">
    <property type="term" value="P:putrescine biosynthetic process"/>
    <property type="evidence" value="ECO:0007669"/>
    <property type="project" value="InterPro"/>
</dbReference>
<dbReference type="AlphaFoldDB" id="E7RP25"/>
<dbReference type="Proteomes" id="UP000005580">
    <property type="component" value="Unassembled WGS sequence"/>
</dbReference>
<keyword evidence="3" id="KW-1185">Reference proteome</keyword>
<name>E7RP25_9BACT</name>
<evidence type="ECO:0000313" key="3">
    <source>
        <dbReference type="Proteomes" id="UP000005580"/>
    </source>
</evidence>
<dbReference type="PANTHER" id="PTHR31377">
    <property type="entry name" value="AGMATINE DEIMINASE-RELATED"/>
    <property type="match status" value="1"/>
</dbReference>
<keyword evidence="1" id="KW-0378">Hydrolase</keyword>
<dbReference type="EMBL" id="AEPE02000003">
    <property type="protein sequence ID" value="EFZ37468.1"/>
    <property type="molecule type" value="Genomic_DNA"/>
</dbReference>
<dbReference type="Pfam" id="PF04371">
    <property type="entry name" value="PAD_porph"/>
    <property type="match status" value="1"/>
</dbReference>
<dbReference type="eggNOG" id="COG2957">
    <property type="taxonomic scope" value="Bacteria"/>
</dbReference>
<dbReference type="InterPro" id="IPR007466">
    <property type="entry name" value="Peptidyl-Arg-deiminase_porph"/>
</dbReference>
<dbReference type="GO" id="GO:0004668">
    <property type="term" value="F:protein-arginine deiminase activity"/>
    <property type="evidence" value="ECO:0007669"/>
    <property type="project" value="InterPro"/>
</dbReference>